<dbReference type="EMBL" id="RBNI01020211">
    <property type="protein sequence ID" value="RUO96660.1"/>
    <property type="molecule type" value="Genomic_DNA"/>
</dbReference>
<dbReference type="PANTHER" id="PTHR13146">
    <property type="match status" value="1"/>
</dbReference>
<protein>
    <submittedName>
        <fullName evidence="6">Uncharacterized protein</fullName>
    </submittedName>
</protein>
<name>A0A433A1T6_9FUNG</name>
<evidence type="ECO:0000313" key="6">
    <source>
        <dbReference type="EMBL" id="RUO96660.1"/>
    </source>
</evidence>
<proteinExistence type="predicted"/>
<comment type="caution">
    <text evidence="6">The sequence shown here is derived from an EMBL/GenBank/DDBJ whole genome shotgun (WGS) entry which is preliminary data.</text>
</comment>
<dbReference type="SUPFAM" id="SSF103481">
    <property type="entry name" value="Multidrug resistance efflux transporter EmrE"/>
    <property type="match status" value="1"/>
</dbReference>
<dbReference type="InterPro" id="IPR007271">
    <property type="entry name" value="Nuc_sug_transpt"/>
</dbReference>
<dbReference type="OrthoDB" id="29773at2759"/>
<dbReference type="AlphaFoldDB" id="A0A433A1T6"/>
<dbReference type="InterPro" id="IPR037185">
    <property type="entry name" value="EmrE-like"/>
</dbReference>
<dbReference type="Pfam" id="PF04142">
    <property type="entry name" value="Nuc_sug_transp"/>
    <property type="match status" value="1"/>
</dbReference>
<reference evidence="6 7" key="1">
    <citation type="journal article" date="2018" name="New Phytol.">
        <title>Phylogenomics of Endogonaceae and evolution of mycorrhizas within Mucoromycota.</title>
        <authorList>
            <person name="Chang Y."/>
            <person name="Desiro A."/>
            <person name="Na H."/>
            <person name="Sandor L."/>
            <person name="Lipzen A."/>
            <person name="Clum A."/>
            <person name="Barry K."/>
            <person name="Grigoriev I.V."/>
            <person name="Martin F.M."/>
            <person name="Stajich J.E."/>
            <person name="Smith M.E."/>
            <person name="Bonito G."/>
            <person name="Spatafora J.W."/>
        </authorList>
    </citation>
    <scope>NUCLEOTIDE SEQUENCE [LARGE SCALE GENOMIC DNA]</scope>
    <source>
        <strain evidence="6 7">GMNB39</strain>
    </source>
</reference>
<feature type="transmembrane region" description="Helical" evidence="5">
    <location>
        <begin position="138"/>
        <end position="160"/>
    </location>
</feature>
<evidence type="ECO:0000256" key="1">
    <source>
        <dbReference type="ARBA" id="ARBA00004141"/>
    </source>
</evidence>
<evidence type="ECO:0000256" key="3">
    <source>
        <dbReference type="ARBA" id="ARBA00022989"/>
    </source>
</evidence>
<evidence type="ECO:0000256" key="2">
    <source>
        <dbReference type="ARBA" id="ARBA00022692"/>
    </source>
</evidence>
<keyword evidence="3 5" id="KW-1133">Transmembrane helix</keyword>
<accession>A0A433A1T6</accession>
<dbReference type="GO" id="GO:0015165">
    <property type="term" value="F:pyrimidine nucleotide-sugar transmembrane transporter activity"/>
    <property type="evidence" value="ECO:0007669"/>
    <property type="project" value="InterPro"/>
</dbReference>
<evidence type="ECO:0000256" key="4">
    <source>
        <dbReference type="ARBA" id="ARBA00023136"/>
    </source>
</evidence>
<gene>
    <name evidence="6" type="ORF">BC936DRAFT_141658</name>
</gene>
<organism evidence="6 7">
    <name type="scientific">Jimgerdemannia flammicorona</name>
    <dbReference type="NCBI Taxonomy" id="994334"/>
    <lineage>
        <taxon>Eukaryota</taxon>
        <taxon>Fungi</taxon>
        <taxon>Fungi incertae sedis</taxon>
        <taxon>Mucoromycota</taxon>
        <taxon>Mucoromycotina</taxon>
        <taxon>Endogonomycetes</taxon>
        <taxon>Endogonales</taxon>
        <taxon>Endogonaceae</taxon>
        <taxon>Jimgerdemannia</taxon>
    </lineage>
</organism>
<feature type="transmembrane region" description="Helical" evidence="5">
    <location>
        <begin position="218"/>
        <end position="239"/>
    </location>
</feature>
<dbReference type="PANTHER" id="PTHR13146:SF0">
    <property type="entry name" value="SOLUTE CARRIER FAMILY 35 MEMBER F6"/>
    <property type="match status" value="1"/>
</dbReference>
<keyword evidence="4 5" id="KW-0472">Membrane</keyword>
<dbReference type="Proteomes" id="UP000268093">
    <property type="component" value="Unassembled WGS sequence"/>
</dbReference>
<evidence type="ECO:0000313" key="7">
    <source>
        <dbReference type="Proteomes" id="UP000268093"/>
    </source>
</evidence>
<feature type="transmembrane region" description="Helical" evidence="5">
    <location>
        <begin position="99"/>
        <end position="118"/>
    </location>
</feature>
<feature type="transmembrane region" description="Helical" evidence="5">
    <location>
        <begin position="67"/>
        <end position="87"/>
    </location>
</feature>
<comment type="subcellular location">
    <subcellularLocation>
        <location evidence="1">Membrane</location>
        <topology evidence="1">Multi-pass membrane protein</topology>
    </subcellularLocation>
</comment>
<dbReference type="GO" id="GO:0000139">
    <property type="term" value="C:Golgi membrane"/>
    <property type="evidence" value="ECO:0007669"/>
    <property type="project" value="InterPro"/>
</dbReference>
<feature type="transmembrane region" description="Helical" evidence="5">
    <location>
        <begin position="181"/>
        <end position="198"/>
    </location>
</feature>
<keyword evidence="7" id="KW-1185">Reference proteome</keyword>
<sequence>MKQIFFFLRNQTSGLLWRIYITPGRIVGRPLNRLNFELRTQLNIPFPLSLSHHQLMNVGLIYTSASVYQMLRGAVVIFTGTFSWLFLHRQLRVYKWASLFLVVFGVSIVGLSSVLFPQKKPSNLLRGSDNHPEEPFDWESAIGVAMVLGAQIFTATQFVIEEKVMAKYSVPPLRAVGLEGTFGLTSVLAAMPVLYLLFGKSHPGGYFDLYETWRQVTTYPQVWGTGIAIAFSIAFFNFFGLSVTASVNATARSTIDTCRYVHESQLRSWISVAVCGGLQSISAPSPCVVLSITPSFLNEKWHLLSHHHATLKDPLHLDGLSRTWLGTLLVGPSYRFHRACHGYAYLQRRHPVLLGPRGGGARRARAAIVGFGIRGGSRDFLVRIRGFYFGSDGLNFYSIESIPECLFLGIFVELLADADVFRVTTWIRLNYVHVTNWKISKSQGEAPTRVIFSPMNSLLPRLVHHQRNLARNMSTISPVHTEDAPAAIGPYCKRSPLLWADSLRNAQVG</sequence>
<keyword evidence="2 5" id="KW-0812">Transmembrane</keyword>
<evidence type="ECO:0000256" key="5">
    <source>
        <dbReference type="SAM" id="Phobius"/>
    </source>
</evidence>